<dbReference type="InterPro" id="IPR037944">
    <property type="entry name" value="PRX5-like"/>
</dbReference>
<evidence type="ECO:0000256" key="3">
    <source>
        <dbReference type="PIRSR" id="PIRSR637944-1"/>
    </source>
</evidence>
<protein>
    <recommendedName>
        <fullName evidence="4">Glutathione-dependent peroxiredoxin</fullName>
        <ecNumber evidence="4">1.11.1.27</ecNumber>
    </recommendedName>
</protein>
<dbReference type="PANTHER" id="PTHR10430">
    <property type="entry name" value="PEROXIREDOXIN"/>
    <property type="match status" value="1"/>
</dbReference>
<reference evidence="7" key="1">
    <citation type="submission" date="2017-04" db="EMBL/GenBank/DDBJ databases">
        <authorList>
            <person name="Varghese N."/>
            <person name="Submissions S."/>
        </authorList>
    </citation>
    <scope>NUCLEOTIDE SEQUENCE [LARGE SCALE GENOMIC DNA]</scope>
</reference>
<evidence type="ECO:0000256" key="2">
    <source>
        <dbReference type="ARBA" id="ARBA00023002"/>
    </source>
</evidence>
<comment type="catalytic activity">
    <reaction evidence="4">
        <text>a hydroperoxide + 2 glutathione = an alcohol + glutathione disulfide + H2O</text>
        <dbReference type="Rhea" id="RHEA:62632"/>
        <dbReference type="ChEBI" id="CHEBI:15377"/>
        <dbReference type="ChEBI" id="CHEBI:30879"/>
        <dbReference type="ChEBI" id="CHEBI:35924"/>
        <dbReference type="ChEBI" id="CHEBI:57925"/>
        <dbReference type="ChEBI" id="CHEBI:58297"/>
        <dbReference type="EC" id="1.11.1.27"/>
    </reaction>
</comment>
<dbReference type="EMBL" id="FXWK01000001">
    <property type="protein sequence ID" value="SMQ59708.1"/>
    <property type="molecule type" value="Genomic_DNA"/>
</dbReference>
<keyword evidence="1 4" id="KW-0575">Peroxidase</keyword>
<dbReference type="PANTHER" id="PTHR10430:SF16">
    <property type="entry name" value="PEROXIREDOXIN-5, MITOCHONDRIAL"/>
    <property type="match status" value="1"/>
</dbReference>
<dbReference type="Pfam" id="PF08534">
    <property type="entry name" value="Redoxin"/>
    <property type="match status" value="1"/>
</dbReference>
<dbReference type="AlphaFoldDB" id="A0A1Y6EAV7"/>
<accession>A0A1Y6EAV7</accession>
<keyword evidence="7" id="KW-1185">Reference proteome</keyword>
<dbReference type="GO" id="GO:0034599">
    <property type="term" value="P:cellular response to oxidative stress"/>
    <property type="evidence" value="ECO:0007669"/>
    <property type="project" value="InterPro"/>
</dbReference>
<dbReference type="InterPro" id="IPR013766">
    <property type="entry name" value="Thioredoxin_domain"/>
</dbReference>
<evidence type="ECO:0000313" key="6">
    <source>
        <dbReference type="EMBL" id="SMQ59708.1"/>
    </source>
</evidence>
<feature type="active site" description="Cysteine sulfenic acid (-SOH) intermediate" evidence="3">
    <location>
        <position position="74"/>
    </location>
</feature>
<dbReference type="GO" id="GO:0042744">
    <property type="term" value="P:hydrogen peroxide catabolic process"/>
    <property type="evidence" value="ECO:0007669"/>
    <property type="project" value="TreeGrafter"/>
</dbReference>
<dbReference type="PROSITE" id="PS51352">
    <property type="entry name" value="THIOREDOXIN_2"/>
    <property type="match status" value="1"/>
</dbReference>
<evidence type="ECO:0000259" key="5">
    <source>
        <dbReference type="PROSITE" id="PS51352"/>
    </source>
</evidence>
<keyword evidence="4" id="KW-0049">Antioxidant</keyword>
<dbReference type="InterPro" id="IPR013740">
    <property type="entry name" value="Redoxin"/>
</dbReference>
<dbReference type="RefSeq" id="WP_244557405.1">
    <property type="nucleotide sequence ID" value="NZ_FXWK01000001.1"/>
</dbReference>
<dbReference type="Gene3D" id="3.40.30.10">
    <property type="entry name" value="Glutaredoxin"/>
    <property type="match status" value="1"/>
</dbReference>
<dbReference type="GO" id="GO:0008379">
    <property type="term" value="F:thioredoxin peroxidase activity"/>
    <property type="evidence" value="ECO:0007669"/>
    <property type="project" value="InterPro"/>
</dbReference>
<comment type="similarity">
    <text evidence="4">Belongs to the peroxiredoxin family. Prx5 subfamily.</text>
</comment>
<dbReference type="GO" id="GO:0005737">
    <property type="term" value="C:cytoplasm"/>
    <property type="evidence" value="ECO:0007669"/>
    <property type="project" value="TreeGrafter"/>
</dbReference>
<dbReference type="InterPro" id="IPR036249">
    <property type="entry name" value="Thioredoxin-like_sf"/>
</dbReference>
<feature type="domain" description="Thioredoxin" evidence="5">
    <location>
        <begin position="28"/>
        <end position="189"/>
    </location>
</feature>
<keyword evidence="2 4" id="KW-0560">Oxidoreductase</keyword>
<comment type="function">
    <text evidence="4">Thiol-specific peroxidase that catalyzes the reduction of hydrogen peroxide and organic hydroperoxides to water and alcohols, respectively. Plays a role in cell protection against oxidative stress by detoxifying peroxides.</text>
</comment>
<dbReference type="Proteomes" id="UP000194474">
    <property type="component" value="Unassembled WGS sequence"/>
</dbReference>
<sequence>MAKAAYRSDESFEVGGKPLGMGQFPTMIERGNPIPSVGVKLVTATGVEDTTSDVILGQGTVVMFSVPGAFTPTCHVNHLPGFLANADKLRAAGVDRIVCAATNDHHVMKAWAEASNALKDIDFLADGNGELAEAMGISKDLTMAGLGSRFARSALIIRDGVVDAVFVEDAPGVTASGAPAILMALEAAA</sequence>
<evidence type="ECO:0000256" key="4">
    <source>
        <dbReference type="RuleBase" id="RU366011"/>
    </source>
</evidence>
<dbReference type="CDD" id="cd03013">
    <property type="entry name" value="PRX5_like"/>
    <property type="match status" value="1"/>
</dbReference>
<dbReference type="SUPFAM" id="SSF52833">
    <property type="entry name" value="Thioredoxin-like"/>
    <property type="match status" value="1"/>
</dbReference>
<evidence type="ECO:0000256" key="1">
    <source>
        <dbReference type="ARBA" id="ARBA00022559"/>
    </source>
</evidence>
<gene>
    <name evidence="6" type="ORF">SAMN06295905_0271</name>
</gene>
<evidence type="ECO:0000313" key="7">
    <source>
        <dbReference type="Proteomes" id="UP000194474"/>
    </source>
</evidence>
<dbReference type="EC" id="1.11.1.27" evidence="4"/>
<proteinExistence type="inferred from homology"/>
<keyword evidence="4" id="KW-0676">Redox-active center</keyword>
<organism evidence="6 7">
    <name type="scientific">Devosia lucknowensis</name>
    <dbReference type="NCBI Taxonomy" id="1096929"/>
    <lineage>
        <taxon>Bacteria</taxon>
        <taxon>Pseudomonadati</taxon>
        <taxon>Pseudomonadota</taxon>
        <taxon>Alphaproteobacteria</taxon>
        <taxon>Hyphomicrobiales</taxon>
        <taxon>Devosiaceae</taxon>
        <taxon>Devosia</taxon>
    </lineage>
</organism>
<name>A0A1Y6EAV7_9HYPH</name>
<dbReference type="GO" id="GO:0045454">
    <property type="term" value="P:cell redox homeostasis"/>
    <property type="evidence" value="ECO:0007669"/>
    <property type="project" value="TreeGrafter"/>
</dbReference>